<dbReference type="EMBL" id="DWYG01000115">
    <property type="protein sequence ID" value="HJB42197.1"/>
    <property type="molecule type" value="Genomic_DNA"/>
</dbReference>
<sequence>MRTVLWAEARKLRQNTTFLLFGALLLLVAALYPFGRALAPDANGVNLLQKQAVFAACPGATPAEAAADLTARRDALDVSIVLLMLQQAPNQTVRDTALRMLADRGYTADDLPALREAGALRFGASIAQERVILQEGLAQAERALAYPDYLQQIAERADQLGQSIFARSGGLDVRIAQRTAAQYAALDGLSIPYAAPYGAEIALGDTVTDGLLLLFAFLLAMAVFAQDRPYSGAPVVRAARCGLGRTYLAKLALTAGLLLLFWAFSQAAQAACGGLLLGFGDLSRCVQSLPAFYRAPGRMTVGKLLLAAPFCRLLGALVALAVFSAFCSACSGALAYGACAAAAALGWGLYALIPESSPLRLLKYLTPAAWLRPELLFGDYLLFSFGPLLVPYTTLYGVLMAGSLAALAALGRLAHGGRSFRLPALRRPGLRRHKRRPTLFGFELRKLLRTRGAVAVAVLLAAAQVFASSTFTTLTTEEEARYQAWLTALQGPYTAEKHAQILDAYEDLRALEAAASAGGDNVDTALAQAGLQEKPVLVRLGRLSNQLKARAESGLSAAYIPDAGYNRLLGFETVGPRYQPALLAALLVLALSGLFATERETGLFRLYQTLPGATSRLYWTKAGLACAVTAVLHAAVWLPETLFLWRRYTFPLPGAEAANLPALAGAPQGMPLWGAVLATWMIRLAGSLFFSALLFAATVRAGSTVSALLTGVGLALGLFALDSLLPPALANVSPVAVMAGDGMAVLSGPILAAALACLALPALLFALGETLWLQSLGKPYG</sequence>
<feature type="transmembrane region" description="Helical" evidence="1">
    <location>
        <begin position="333"/>
        <end position="353"/>
    </location>
</feature>
<dbReference type="AlphaFoldDB" id="A0A9D2S360"/>
<feature type="transmembrane region" description="Helical" evidence="1">
    <location>
        <begin position="247"/>
        <end position="265"/>
    </location>
</feature>
<organism evidence="2 3">
    <name type="scientific">Candidatus Gemmiger avicola</name>
    <dbReference type="NCBI Taxonomy" id="2838605"/>
    <lineage>
        <taxon>Bacteria</taxon>
        <taxon>Bacillati</taxon>
        <taxon>Bacillota</taxon>
        <taxon>Clostridia</taxon>
        <taxon>Eubacteriales</taxon>
        <taxon>Gemmiger</taxon>
    </lineage>
</organism>
<feature type="transmembrane region" description="Helical" evidence="1">
    <location>
        <begin position="672"/>
        <end position="695"/>
    </location>
</feature>
<feature type="transmembrane region" description="Helical" evidence="1">
    <location>
        <begin position="452"/>
        <end position="471"/>
    </location>
</feature>
<dbReference type="Proteomes" id="UP000886803">
    <property type="component" value="Unassembled WGS sequence"/>
</dbReference>
<feature type="transmembrane region" description="Helical" evidence="1">
    <location>
        <begin position="750"/>
        <end position="773"/>
    </location>
</feature>
<keyword evidence="1" id="KW-0812">Transmembrane</keyword>
<comment type="caution">
    <text evidence="2">The sequence shown here is derived from an EMBL/GenBank/DDBJ whole genome shotgun (WGS) entry which is preliminary data.</text>
</comment>
<evidence type="ECO:0000313" key="3">
    <source>
        <dbReference type="Proteomes" id="UP000886803"/>
    </source>
</evidence>
<feature type="transmembrane region" description="Helical" evidence="1">
    <location>
        <begin position="389"/>
        <end position="411"/>
    </location>
</feature>
<feature type="transmembrane region" description="Helical" evidence="1">
    <location>
        <begin position="578"/>
        <end position="597"/>
    </location>
</feature>
<evidence type="ECO:0000313" key="2">
    <source>
        <dbReference type="EMBL" id="HJB42197.1"/>
    </source>
</evidence>
<proteinExistence type="predicted"/>
<evidence type="ECO:0000256" key="1">
    <source>
        <dbReference type="SAM" id="Phobius"/>
    </source>
</evidence>
<reference evidence="2" key="2">
    <citation type="submission" date="2021-04" db="EMBL/GenBank/DDBJ databases">
        <authorList>
            <person name="Gilroy R."/>
        </authorList>
    </citation>
    <scope>NUCLEOTIDE SEQUENCE</scope>
    <source>
        <strain evidence="2">ChiBcec8-13705</strain>
    </source>
</reference>
<reference evidence="2" key="1">
    <citation type="journal article" date="2021" name="PeerJ">
        <title>Extensive microbial diversity within the chicken gut microbiome revealed by metagenomics and culture.</title>
        <authorList>
            <person name="Gilroy R."/>
            <person name="Ravi A."/>
            <person name="Getino M."/>
            <person name="Pursley I."/>
            <person name="Horton D.L."/>
            <person name="Alikhan N.F."/>
            <person name="Baker D."/>
            <person name="Gharbi K."/>
            <person name="Hall N."/>
            <person name="Watson M."/>
            <person name="Adriaenssens E.M."/>
            <person name="Foster-Nyarko E."/>
            <person name="Jarju S."/>
            <person name="Secka A."/>
            <person name="Antonio M."/>
            <person name="Oren A."/>
            <person name="Chaudhuri R.R."/>
            <person name="La Ragione R."/>
            <person name="Hildebrand F."/>
            <person name="Pallen M.J."/>
        </authorList>
    </citation>
    <scope>NUCLEOTIDE SEQUENCE</scope>
    <source>
        <strain evidence="2">ChiBcec8-13705</strain>
    </source>
</reference>
<feature type="transmembrane region" description="Helical" evidence="1">
    <location>
        <begin position="304"/>
        <end position="326"/>
    </location>
</feature>
<keyword evidence="1" id="KW-0472">Membrane</keyword>
<accession>A0A9D2S360</accession>
<keyword evidence="1" id="KW-1133">Transmembrane helix</keyword>
<feature type="transmembrane region" description="Helical" evidence="1">
    <location>
        <begin position="707"/>
        <end position="730"/>
    </location>
</feature>
<feature type="transmembrane region" description="Helical" evidence="1">
    <location>
        <begin position="210"/>
        <end position="226"/>
    </location>
</feature>
<name>A0A9D2S360_9FIRM</name>
<protein>
    <submittedName>
        <fullName evidence="2">Uncharacterized protein</fullName>
    </submittedName>
</protein>
<feature type="transmembrane region" description="Helical" evidence="1">
    <location>
        <begin position="618"/>
        <end position="638"/>
    </location>
</feature>
<gene>
    <name evidence="2" type="ORF">H9945_06830</name>
</gene>